<dbReference type="SUPFAM" id="SSF52047">
    <property type="entry name" value="RNI-like"/>
    <property type="match status" value="1"/>
</dbReference>
<proteinExistence type="predicted"/>
<dbReference type="EMBL" id="JBBXMP010000036">
    <property type="protein sequence ID" value="KAL0066369.1"/>
    <property type="molecule type" value="Genomic_DNA"/>
</dbReference>
<dbReference type="Gene3D" id="3.80.10.10">
    <property type="entry name" value="Ribonuclease Inhibitor"/>
    <property type="match status" value="1"/>
</dbReference>
<name>A0ABR3A003_9AGAR</name>
<comment type="caution">
    <text evidence="1">The sequence shown here is derived from an EMBL/GenBank/DDBJ whole genome shotgun (WGS) entry which is preliminary data.</text>
</comment>
<keyword evidence="2" id="KW-1185">Reference proteome</keyword>
<evidence type="ECO:0008006" key="3">
    <source>
        <dbReference type="Google" id="ProtNLM"/>
    </source>
</evidence>
<reference evidence="1 2" key="1">
    <citation type="submission" date="2024-05" db="EMBL/GenBank/DDBJ databases">
        <title>A draft genome resource for the thread blight pathogen Marasmius tenuissimus strain MS-2.</title>
        <authorList>
            <person name="Yulfo-Soto G.E."/>
            <person name="Baruah I.K."/>
            <person name="Amoako-Attah I."/>
            <person name="Bukari Y."/>
            <person name="Meinhardt L.W."/>
            <person name="Bailey B.A."/>
            <person name="Cohen S.P."/>
        </authorList>
    </citation>
    <scope>NUCLEOTIDE SEQUENCE [LARGE SCALE GENOMIC DNA]</scope>
    <source>
        <strain evidence="1 2">MS-2</strain>
    </source>
</reference>
<organism evidence="1 2">
    <name type="scientific">Marasmius tenuissimus</name>
    <dbReference type="NCBI Taxonomy" id="585030"/>
    <lineage>
        <taxon>Eukaryota</taxon>
        <taxon>Fungi</taxon>
        <taxon>Dikarya</taxon>
        <taxon>Basidiomycota</taxon>
        <taxon>Agaricomycotina</taxon>
        <taxon>Agaricomycetes</taxon>
        <taxon>Agaricomycetidae</taxon>
        <taxon>Agaricales</taxon>
        <taxon>Marasmiineae</taxon>
        <taxon>Marasmiaceae</taxon>
        <taxon>Marasmius</taxon>
    </lineage>
</organism>
<protein>
    <recommendedName>
        <fullName evidence="3">F-box domain-containing protein</fullName>
    </recommendedName>
</protein>
<dbReference type="InterPro" id="IPR032675">
    <property type="entry name" value="LRR_dom_sf"/>
</dbReference>
<dbReference type="Proteomes" id="UP001437256">
    <property type="component" value="Unassembled WGS sequence"/>
</dbReference>
<evidence type="ECO:0000313" key="1">
    <source>
        <dbReference type="EMBL" id="KAL0066369.1"/>
    </source>
</evidence>
<evidence type="ECO:0000313" key="2">
    <source>
        <dbReference type="Proteomes" id="UP001437256"/>
    </source>
</evidence>
<sequence>MEEEAVPFYDFGKPYLRLYEQDEVSMRRRCRIKYSERAEELGMPDISLDQPVNVTLVADETQSVYDDLDAYRMYHVLRLSETVKGFFTGKLDLTGRHMQRFLEVSSTFVRLKNDLDAIRPNVEEKEYQEEDWRGEMRTCVEYIMKDEKLWEGIRLKWKVPRSMDYGCLQMWMGFPLNAVKNAGGVPKFQKLLLTDLPSELIHHIFSIATLPQARLLASTCKLLKAIGVSYLYHTRTLDLHGIFSLRLSGLIQGLKLEDLDLGVFTREQSEATVRQAAFLLSRPDLTNAIQNLNIADGWKQDSQLYKLPDLGTYAYGQTIYHPINASLNAVLSSCHNLTHFTISYWAITSDWLITISHLKNLHTLDLGFARIQDPTVEADIIHGRIPPSLHILNVWWREGEEWEYPLREPSGEGLWYLLILFPNLLTFGHNGILNEVWLPCHPVQERCRYLWQSLRRLNLSVCLHLVPDLIAWANDSRLRASAPCMLTHLKLHTVYPVSESDILPLLEVIASAPLEVLVLEGIKEGSLALFQRIATLFPDLLGLTIIRRENIFQRKTKMSRWPYQCGEYALQLQNFRRLKYFGWNYYAPLFDISPVVLLELEELATREAKGESDEDESCDFDRLVGRESVYFHDTGSIALPLAAHCPTLEIMGLETGYCAQYSVSRESNGGIKINGEYGVSTSVVDRRDWNPVDNGWKPIFPSEREERPEN</sequence>
<gene>
    <name evidence="1" type="ORF">AAF712_006628</name>
</gene>
<accession>A0ABR3A003</accession>